<feature type="compositionally biased region" description="Polar residues" evidence="1">
    <location>
        <begin position="104"/>
        <end position="119"/>
    </location>
</feature>
<accession>A0A0K6G2R2</accession>
<organism evidence="2 3">
    <name type="scientific">Rhizoctonia solani</name>
    <dbReference type="NCBI Taxonomy" id="456999"/>
    <lineage>
        <taxon>Eukaryota</taxon>
        <taxon>Fungi</taxon>
        <taxon>Dikarya</taxon>
        <taxon>Basidiomycota</taxon>
        <taxon>Agaricomycotina</taxon>
        <taxon>Agaricomycetes</taxon>
        <taxon>Cantharellales</taxon>
        <taxon>Ceratobasidiaceae</taxon>
        <taxon>Rhizoctonia</taxon>
    </lineage>
</organism>
<feature type="compositionally biased region" description="Pro residues" evidence="1">
    <location>
        <begin position="209"/>
        <end position="218"/>
    </location>
</feature>
<feature type="region of interest" description="Disordered" evidence="1">
    <location>
        <begin position="104"/>
        <end position="130"/>
    </location>
</feature>
<protein>
    <submittedName>
        <fullName evidence="2">Uncharacterized protein</fullName>
    </submittedName>
</protein>
<dbReference type="Proteomes" id="UP000044841">
    <property type="component" value="Unassembled WGS sequence"/>
</dbReference>
<evidence type="ECO:0000313" key="2">
    <source>
        <dbReference type="EMBL" id="CUA72674.1"/>
    </source>
</evidence>
<dbReference type="EMBL" id="CYGV01001301">
    <property type="protein sequence ID" value="CUA72674.1"/>
    <property type="molecule type" value="Genomic_DNA"/>
</dbReference>
<sequence length="233" mass="26090">MSHPGRVSNRRNYVPLRRQNRNNGRGNLVGFFMHHTNVTAQTAQLHAETQREQLLLDREREHARPPPPIYFEPRAHETIPRMEPQILQFLGKWLHPLLGWVKSTNEASPPTSDGTQNGPGFTRPAEDLTLESDPTFTRVIDILDPALIHILDRTEEVTGRLEDAHKAIVRIIDLMKDSDYLTCNIHTQLKASGTIILNPIQGSSTGPAPAVPSDPKPTQPGYSQPSMRLDVAS</sequence>
<proteinExistence type="predicted"/>
<dbReference type="AlphaFoldDB" id="A0A0K6G2R2"/>
<reference evidence="2 3" key="1">
    <citation type="submission" date="2015-07" db="EMBL/GenBank/DDBJ databases">
        <authorList>
            <person name="Noorani M."/>
        </authorList>
    </citation>
    <scope>NUCLEOTIDE SEQUENCE [LARGE SCALE GENOMIC DNA]</scope>
    <source>
        <strain evidence="2">BBA 69670</strain>
    </source>
</reference>
<name>A0A0K6G2R2_9AGAM</name>
<evidence type="ECO:0000256" key="1">
    <source>
        <dbReference type="SAM" id="MobiDB-lite"/>
    </source>
</evidence>
<feature type="region of interest" description="Disordered" evidence="1">
    <location>
        <begin position="1"/>
        <end position="22"/>
    </location>
</feature>
<evidence type="ECO:0000313" key="3">
    <source>
        <dbReference type="Proteomes" id="UP000044841"/>
    </source>
</evidence>
<keyword evidence="3" id="KW-1185">Reference proteome</keyword>
<gene>
    <name evidence="2" type="ORF">RSOLAG22IIIB_04995</name>
</gene>
<feature type="region of interest" description="Disordered" evidence="1">
    <location>
        <begin position="200"/>
        <end position="233"/>
    </location>
</feature>